<gene>
    <name evidence="8" type="ordered locus">TERTU_1237</name>
</gene>
<evidence type="ECO:0000256" key="2">
    <source>
        <dbReference type="ARBA" id="ARBA00022525"/>
    </source>
</evidence>
<dbReference type="InterPro" id="IPR046358">
    <property type="entry name" value="Flagellin_C"/>
</dbReference>
<dbReference type="GO" id="GO:0005576">
    <property type="term" value="C:extracellular region"/>
    <property type="evidence" value="ECO:0007669"/>
    <property type="project" value="UniProtKB-SubCell"/>
</dbReference>
<protein>
    <recommendedName>
        <fullName evidence="4">Flagellin</fullName>
    </recommendedName>
</protein>
<evidence type="ECO:0000256" key="5">
    <source>
        <dbReference type="SAM" id="Coils"/>
    </source>
</evidence>
<dbReference type="InterPro" id="IPR042187">
    <property type="entry name" value="Flagellin_C_sub2"/>
</dbReference>
<dbReference type="InterPro" id="IPR001492">
    <property type="entry name" value="Flagellin"/>
</dbReference>
<feature type="coiled-coil region" evidence="5">
    <location>
        <begin position="75"/>
        <end position="129"/>
    </location>
</feature>
<comment type="subcellular location">
    <subcellularLocation>
        <location evidence="4">Secreted</location>
    </subcellularLocation>
    <subcellularLocation>
        <location evidence="4">Bacterial flagellum</location>
    </subcellularLocation>
</comment>
<sequence length="576" mass="59877">MPLVINTNVAALNSQRQLVKSGNDMSQAMERLASGKRINNARDDAAGLAISNRQTSQIRGLDQAIRNANDGVSLIQTAEGALDEVTNILQRMRELSIQSANGIYSDLDRSTLDAEVQQLKEEVDRIASSTTFNGQPLLDGSLSDVSLQVGSEAYQTIDLSIQGFSASALGNNSGDYVGEALTAATPAQALGLIQTIAANVLEVNDVAISSLTAATSVNDALEILNSDLDGKGAEVSTLVSVVADTAGNGVLPTGTNFSFSLVDGDGNSQDYIITDTSSMDDLVARINEGTAVTAKLNSDGKLVLTAENATQITITTDQSSATGGIATTSFSWVFTDTSNENRGVKIEAGTAMTATIQEGLGLNMQDDNENWIGTAVTATAAINAGDLVINDVAIGAIEAGSDAAAQVDLTIAAINELSNETGVVAYEVTTTQIGLRAADQSPIQIRYGDGAVNANVETITGFQEMNAAEGTGSIAGIEIDTARGAQAAIDIIDTALEQINSTRSDLGAINNRLDFTMSNLANISEKTSAARSRIVDADFASETSKLSRSQVLQQASQAMLAQANAQPQQVLQLLQG</sequence>
<keyword evidence="8" id="KW-0969">Cilium</keyword>
<accession>C5BRS9</accession>
<dbReference type="GO" id="GO:0009288">
    <property type="term" value="C:bacterial-type flagellum"/>
    <property type="evidence" value="ECO:0007669"/>
    <property type="project" value="UniProtKB-SubCell"/>
</dbReference>
<dbReference type="PRINTS" id="PR00207">
    <property type="entry name" value="FLAGELLIN"/>
</dbReference>
<dbReference type="HOGENOM" id="CLU_011142_7_0_6"/>
<evidence type="ECO:0000313" key="9">
    <source>
        <dbReference type="Proteomes" id="UP000009080"/>
    </source>
</evidence>
<dbReference type="RefSeq" id="WP_015820299.1">
    <property type="nucleotide sequence ID" value="NC_012997.1"/>
</dbReference>
<keyword evidence="5" id="KW-0175">Coiled coil</keyword>
<dbReference type="KEGG" id="ttu:TERTU_1237"/>
<dbReference type="STRING" id="377629.TERTU_1237"/>
<keyword evidence="3 4" id="KW-0975">Bacterial flagellum</keyword>
<organism evidence="8 9">
    <name type="scientific">Teredinibacter turnerae (strain ATCC 39867 / T7901)</name>
    <dbReference type="NCBI Taxonomy" id="377629"/>
    <lineage>
        <taxon>Bacteria</taxon>
        <taxon>Pseudomonadati</taxon>
        <taxon>Pseudomonadota</taxon>
        <taxon>Gammaproteobacteria</taxon>
        <taxon>Cellvibrionales</taxon>
        <taxon>Cellvibrionaceae</taxon>
        <taxon>Teredinibacter</taxon>
    </lineage>
</organism>
<dbReference type="InterPro" id="IPR010810">
    <property type="entry name" value="Flagellin_hook_IN_motif"/>
</dbReference>
<comment type="similarity">
    <text evidence="1 4">Belongs to the bacterial flagellin family.</text>
</comment>
<dbReference type="Gene3D" id="6.10.10.10">
    <property type="entry name" value="Flagellar export chaperone, C-terminal domain"/>
    <property type="match status" value="1"/>
</dbReference>
<dbReference type="Proteomes" id="UP000009080">
    <property type="component" value="Chromosome"/>
</dbReference>
<feature type="domain" description="Flagellin C-terminal" evidence="7">
    <location>
        <begin position="489"/>
        <end position="574"/>
    </location>
</feature>
<dbReference type="Pfam" id="PF00669">
    <property type="entry name" value="Flagellin_N"/>
    <property type="match status" value="1"/>
</dbReference>
<evidence type="ECO:0000259" key="7">
    <source>
        <dbReference type="Pfam" id="PF00700"/>
    </source>
</evidence>
<evidence type="ECO:0000313" key="8">
    <source>
        <dbReference type="EMBL" id="ACR14183.1"/>
    </source>
</evidence>
<dbReference type="InterPro" id="IPR001029">
    <property type="entry name" value="Flagellin_N"/>
</dbReference>
<proteinExistence type="inferred from homology"/>
<evidence type="ECO:0000256" key="1">
    <source>
        <dbReference type="ARBA" id="ARBA00005709"/>
    </source>
</evidence>
<keyword evidence="9" id="KW-1185">Reference proteome</keyword>
<dbReference type="OrthoDB" id="9796789at2"/>
<keyword evidence="2 4" id="KW-0964">Secreted</keyword>
<dbReference type="GO" id="GO:0005198">
    <property type="term" value="F:structural molecule activity"/>
    <property type="evidence" value="ECO:0007669"/>
    <property type="project" value="UniProtKB-UniRule"/>
</dbReference>
<dbReference type="Gene3D" id="1.20.1330.10">
    <property type="entry name" value="f41 fragment of flagellin, N-terminal domain"/>
    <property type="match status" value="2"/>
</dbReference>
<comment type="function">
    <text evidence="4">Flagellin is the subunit protein which polymerizes to form the filaments of bacterial flagella.</text>
</comment>
<dbReference type="SUPFAM" id="SSF64518">
    <property type="entry name" value="Phase 1 flagellin"/>
    <property type="match status" value="1"/>
</dbReference>
<dbReference type="PANTHER" id="PTHR42792:SF2">
    <property type="entry name" value="FLAGELLIN"/>
    <property type="match status" value="1"/>
</dbReference>
<keyword evidence="8" id="KW-0966">Cell projection</keyword>
<reference evidence="8 9" key="1">
    <citation type="journal article" date="2009" name="PLoS ONE">
        <title>The complete genome of Teredinibacter turnerae T7901: an intracellular endosymbiont of marine wood-boring bivalves (shipworms).</title>
        <authorList>
            <person name="Yang J.C."/>
            <person name="Madupu R."/>
            <person name="Durkin A.S."/>
            <person name="Ekborg N.A."/>
            <person name="Pedamallu C.S."/>
            <person name="Hostetler J.B."/>
            <person name="Radune D."/>
            <person name="Toms B.S."/>
            <person name="Henrissat B."/>
            <person name="Coutinho P.M."/>
            <person name="Schwarz S."/>
            <person name="Field L."/>
            <person name="Trindade-Silva A.E."/>
            <person name="Soares C.A.G."/>
            <person name="Elshahawi S."/>
            <person name="Hanora A."/>
            <person name="Schmidt E.W."/>
            <person name="Haygood M.G."/>
            <person name="Posfai J."/>
            <person name="Benner J."/>
            <person name="Madinger C."/>
            <person name="Nove J."/>
            <person name="Anton B."/>
            <person name="Chaudhary K."/>
            <person name="Foster J."/>
            <person name="Holman A."/>
            <person name="Kumar S."/>
            <person name="Lessard P.A."/>
            <person name="Luyten Y.A."/>
            <person name="Slatko B."/>
            <person name="Wood N."/>
            <person name="Wu B."/>
            <person name="Teplitski M."/>
            <person name="Mougous J.D."/>
            <person name="Ward N."/>
            <person name="Eisen J.A."/>
            <person name="Badger J.H."/>
            <person name="Distel D.L."/>
        </authorList>
    </citation>
    <scope>NUCLEOTIDE SEQUENCE [LARGE SCALE GENOMIC DNA]</scope>
    <source>
        <strain evidence="9">ATCC 39867 / T7901</strain>
    </source>
</reference>
<evidence type="ECO:0000256" key="4">
    <source>
        <dbReference type="RuleBase" id="RU362073"/>
    </source>
</evidence>
<dbReference type="Gene3D" id="6.10.280.190">
    <property type="match status" value="1"/>
</dbReference>
<evidence type="ECO:0000259" key="6">
    <source>
        <dbReference type="Pfam" id="PF00669"/>
    </source>
</evidence>
<dbReference type="eggNOG" id="COG1344">
    <property type="taxonomic scope" value="Bacteria"/>
</dbReference>
<dbReference type="Pfam" id="PF00700">
    <property type="entry name" value="Flagellin_C"/>
    <property type="match status" value="1"/>
</dbReference>
<keyword evidence="8" id="KW-0282">Flagellum</keyword>
<dbReference type="Pfam" id="PF07196">
    <property type="entry name" value="Flagellin_IN"/>
    <property type="match status" value="1"/>
</dbReference>
<dbReference type="PANTHER" id="PTHR42792">
    <property type="entry name" value="FLAGELLIN"/>
    <property type="match status" value="1"/>
</dbReference>
<feature type="domain" description="Flagellin N-terminal" evidence="6">
    <location>
        <begin position="5"/>
        <end position="141"/>
    </location>
</feature>
<dbReference type="AlphaFoldDB" id="C5BRS9"/>
<evidence type="ECO:0000256" key="3">
    <source>
        <dbReference type="ARBA" id="ARBA00023143"/>
    </source>
</evidence>
<name>C5BRS9_TERTT</name>
<dbReference type="EMBL" id="CP001614">
    <property type="protein sequence ID" value="ACR14183.1"/>
    <property type="molecule type" value="Genomic_DNA"/>
</dbReference>